<gene>
    <name evidence="1" type="ORF">L1987_69354</name>
</gene>
<comment type="caution">
    <text evidence="1">The sequence shown here is derived from an EMBL/GenBank/DDBJ whole genome shotgun (WGS) entry which is preliminary data.</text>
</comment>
<keyword evidence="2" id="KW-1185">Reference proteome</keyword>
<evidence type="ECO:0000313" key="2">
    <source>
        <dbReference type="Proteomes" id="UP001056120"/>
    </source>
</evidence>
<dbReference type="EMBL" id="CM042040">
    <property type="protein sequence ID" value="KAI3717622.1"/>
    <property type="molecule type" value="Genomic_DNA"/>
</dbReference>
<name>A0ACB9B566_9ASTR</name>
<sequence length="120" mass="13627">MVQQLKQTLVKLDKNFAARSQKEIMADVVMILGEYLADDPWCRLLCNNLRLNMVEAVKAPDMDSHSLDASVPSSFTPTMQEQTASDKRVTRNGKQNKKVKVETNSHSIKDMFSRASRRGR</sequence>
<reference evidence="1 2" key="2">
    <citation type="journal article" date="2022" name="Mol. Ecol. Resour.">
        <title>The genomes of chicory, endive, great burdock and yacon provide insights into Asteraceae paleo-polyploidization history and plant inulin production.</title>
        <authorList>
            <person name="Fan W."/>
            <person name="Wang S."/>
            <person name="Wang H."/>
            <person name="Wang A."/>
            <person name="Jiang F."/>
            <person name="Liu H."/>
            <person name="Zhao H."/>
            <person name="Xu D."/>
            <person name="Zhang Y."/>
        </authorList>
    </citation>
    <scope>NUCLEOTIDE SEQUENCE [LARGE SCALE GENOMIC DNA]</scope>
    <source>
        <strain evidence="2">cv. Yunnan</strain>
        <tissue evidence="1">Leaves</tissue>
    </source>
</reference>
<dbReference type="Proteomes" id="UP001056120">
    <property type="component" value="Linkage Group LG23"/>
</dbReference>
<reference evidence="2" key="1">
    <citation type="journal article" date="2022" name="Mol. Ecol. Resour.">
        <title>The genomes of chicory, endive, great burdock and yacon provide insights into Asteraceae palaeo-polyploidization history and plant inulin production.</title>
        <authorList>
            <person name="Fan W."/>
            <person name="Wang S."/>
            <person name="Wang H."/>
            <person name="Wang A."/>
            <person name="Jiang F."/>
            <person name="Liu H."/>
            <person name="Zhao H."/>
            <person name="Xu D."/>
            <person name="Zhang Y."/>
        </authorList>
    </citation>
    <scope>NUCLEOTIDE SEQUENCE [LARGE SCALE GENOMIC DNA]</scope>
    <source>
        <strain evidence="2">cv. Yunnan</strain>
    </source>
</reference>
<evidence type="ECO:0000313" key="1">
    <source>
        <dbReference type="EMBL" id="KAI3717622.1"/>
    </source>
</evidence>
<organism evidence="1 2">
    <name type="scientific">Smallanthus sonchifolius</name>
    <dbReference type="NCBI Taxonomy" id="185202"/>
    <lineage>
        <taxon>Eukaryota</taxon>
        <taxon>Viridiplantae</taxon>
        <taxon>Streptophyta</taxon>
        <taxon>Embryophyta</taxon>
        <taxon>Tracheophyta</taxon>
        <taxon>Spermatophyta</taxon>
        <taxon>Magnoliopsida</taxon>
        <taxon>eudicotyledons</taxon>
        <taxon>Gunneridae</taxon>
        <taxon>Pentapetalae</taxon>
        <taxon>asterids</taxon>
        <taxon>campanulids</taxon>
        <taxon>Asterales</taxon>
        <taxon>Asteraceae</taxon>
        <taxon>Asteroideae</taxon>
        <taxon>Heliantheae alliance</taxon>
        <taxon>Millerieae</taxon>
        <taxon>Smallanthus</taxon>
    </lineage>
</organism>
<protein>
    <submittedName>
        <fullName evidence="1">Uncharacterized protein</fullName>
    </submittedName>
</protein>
<proteinExistence type="predicted"/>
<accession>A0ACB9B566</accession>